<accession>A0A484RJX0</accession>
<dbReference type="EMBL" id="CAADIH010000019">
    <property type="protein sequence ID" value="VFR44432.1"/>
    <property type="molecule type" value="Genomic_DNA"/>
</dbReference>
<evidence type="ECO:0000259" key="4">
    <source>
        <dbReference type="Pfam" id="PF00108"/>
    </source>
</evidence>
<dbReference type="EC" id="2.3.1.16" evidence="7"/>
<dbReference type="Gene3D" id="3.40.47.10">
    <property type="match status" value="2"/>
</dbReference>
<name>A0A484RJX0_9ZZZZ</name>
<dbReference type="PANTHER" id="PTHR18919:SF107">
    <property type="entry name" value="ACETYL-COA ACETYLTRANSFERASE, CYTOSOLIC"/>
    <property type="match status" value="1"/>
</dbReference>
<dbReference type="FunFam" id="3.40.47.10:FF:000010">
    <property type="entry name" value="Acetyl-CoA acetyltransferase (Thiolase)"/>
    <property type="match status" value="1"/>
</dbReference>
<feature type="domain" description="Thiolase C-terminal" evidence="5">
    <location>
        <begin position="270"/>
        <end position="392"/>
    </location>
</feature>
<evidence type="ECO:0000259" key="5">
    <source>
        <dbReference type="Pfam" id="PF02803"/>
    </source>
</evidence>
<dbReference type="InterPro" id="IPR016039">
    <property type="entry name" value="Thiolase-like"/>
</dbReference>
<evidence type="ECO:0000256" key="2">
    <source>
        <dbReference type="ARBA" id="ARBA00022679"/>
    </source>
</evidence>
<dbReference type="InterPro" id="IPR002155">
    <property type="entry name" value="Thiolase"/>
</dbReference>
<dbReference type="GO" id="GO:0003985">
    <property type="term" value="F:acetyl-CoA C-acetyltransferase activity"/>
    <property type="evidence" value="ECO:0007669"/>
    <property type="project" value="UniProtKB-EC"/>
</dbReference>
<dbReference type="InterPro" id="IPR020616">
    <property type="entry name" value="Thiolase_N"/>
</dbReference>
<dbReference type="NCBIfam" id="NF006552">
    <property type="entry name" value="PRK09051.1"/>
    <property type="match status" value="1"/>
</dbReference>
<dbReference type="CDD" id="cd00751">
    <property type="entry name" value="thiolase"/>
    <property type="match status" value="1"/>
</dbReference>
<keyword evidence="3 7" id="KW-0012">Acyltransferase</keyword>
<dbReference type="AlphaFoldDB" id="A0A484RJX0"/>
<dbReference type="NCBIfam" id="TIGR01930">
    <property type="entry name" value="AcCoA-C-Actrans"/>
    <property type="match status" value="1"/>
</dbReference>
<gene>
    <name evidence="7" type="ORF">BER1_2791</name>
    <name evidence="6" type="ORF">BER2_2749</name>
</gene>
<dbReference type="EMBL" id="CAADIE010000037">
    <property type="protein sequence ID" value="VFR50578.1"/>
    <property type="molecule type" value="Genomic_DNA"/>
</dbReference>
<dbReference type="PROSITE" id="PS00099">
    <property type="entry name" value="THIOLASE_3"/>
    <property type="match status" value="1"/>
</dbReference>
<dbReference type="InterPro" id="IPR053528">
    <property type="entry name" value="Thiolase-like_BktB"/>
</dbReference>
<evidence type="ECO:0000313" key="6">
    <source>
        <dbReference type="EMBL" id="VFR44432.1"/>
    </source>
</evidence>
<evidence type="ECO:0000256" key="1">
    <source>
        <dbReference type="ARBA" id="ARBA00010982"/>
    </source>
</evidence>
<sequence>MKDVVIVSAARTAVGDFGGALKDVAPCDLGATVIQAVLARAGVGGAEVEHVAVGHVINTEPRDMYLSRVAALNAGVSQETPAFNVNRLCGSGLQAIVSAAQTILLGDAEVAVAAGAESMSRAPYIVPTQRWGARMGDAAMLDMMTGALSDPFDRVHMGVTAENVAARYQVSRDAQDALAVESHRRAAAAIDAGHFTDQIVPVTIKSRKGDIVFDTDEHVRRDISVQGLAGLRPVFQKENGTVTAGNASGLNDGAAAVLLMTRAQAERRGLKPLARLVSYAHAGVDPKYMGIGPVPATRAALARAGLTVDQLDVVEANEAFAAQACAVTRELTLDPTRVNPNGSGIALGHPIGATGAIITVKALYELQRVGGRYALVTMCIGGGQGIAAVFERV</sequence>
<dbReference type="PANTHER" id="PTHR18919">
    <property type="entry name" value="ACETYL-COA C-ACYLTRANSFERASE"/>
    <property type="match status" value="1"/>
</dbReference>
<organism evidence="7">
    <name type="scientific">plant metagenome</name>
    <dbReference type="NCBI Taxonomy" id="1297885"/>
    <lineage>
        <taxon>unclassified sequences</taxon>
        <taxon>metagenomes</taxon>
        <taxon>organismal metagenomes</taxon>
    </lineage>
</organism>
<dbReference type="InterPro" id="IPR020617">
    <property type="entry name" value="Thiolase_C"/>
</dbReference>
<dbReference type="SUPFAM" id="SSF53901">
    <property type="entry name" value="Thiolase-like"/>
    <property type="match status" value="2"/>
</dbReference>
<dbReference type="EC" id="2.3.1.9" evidence="7"/>
<comment type="similarity">
    <text evidence="1">Belongs to the thiolase-like superfamily. Thiolase family.</text>
</comment>
<keyword evidence="2 7" id="KW-0808">Transferase</keyword>
<evidence type="ECO:0000313" key="7">
    <source>
        <dbReference type="EMBL" id="VFR50578.1"/>
    </source>
</evidence>
<dbReference type="PROSITE" id="PS00098">
    <property type="entry name" value="THIOLASE_1"/>
    <property type="match status" value="1"/>
</dbReference>
<dbReference type="PIRSF" id="PIRSF000429">
    <property type="entry name" value="Ac-CoA_Ac_transf"/>
    <property type="match status" value="1"/>
</dbReference>
<dbReference type="InterPro" id="IPR020615">
    <property type="entry name" value="Thiolase_acyl_enz_int_AS"/>
</dbReference>
<reference evidence="7" key="1">
    <citation type="submission" date="2019-03" db="EMBL/GenBank/DDBJ databases">
        <authorList>
            <person name="Danneels B."/>
        </authorList>
    </citation>
    <scope>NUCLEOTIDE SEQUENCE</scope>
</reference>
<feature type="domain" description="Thiolase N-terminal" evidence="4">
    <location>
        <begin position="4"/>
        <end position="262"/>
    </location>
</feature>
<protein>
    <submittedName>
        <fullName evidence="7">3-ketoacyl-CoA thiolase @ Acetyl-CoA acetyltransferase</fullName>
        <ecNumber evidence="7">2.3.1.16</ecNumber>
        <ecNumber evidence="7">2.3.1.9</ecNumber>
    </submittedName>
</protein>
<dbReference type="Pfam" id="PF00108">
    <property type="entry name" value="Thiolase_N"/>
    <property type="match status" value="1"/>
</dbReference>
<proteinExistence type="inferred from homology"/>
<dbReference type="NCBIfam" id="NF042999">
    <property type="entry name" value="bketothiol_BktB"/>
    <property type="match status" value="1"/>
</dbReference>
<dbReference type="InterPro" id="IPR020610">
    <property type="entry name" value="Thiolase_AS"/>
</dbReference>
<dbReference type="Pfam" id="PF02803">
    <property type="entry name" value="Thiolase_C"/>
    <property type="match status" value="1"/>
</dbReference>
<evidence type="ECO:0000256" key="3">
    <source>
        <dbReference type="ARBA" id="ARBA00023315"/>
    </source>
</evidence>